<evidence type="ECO:0000313" key="2">
    <source>
        <dbReference type="Proteomes" id="UP000016935"/>
    </source>
</evidence>
<dbReference type="EMBL" id="KB908866">
    <property type="protein sequence ID" value="EOA81614.1"/>
    <property type="molecule type" value="Genomic_DNA"/>
</dbReference>
<dbReference type="AlphaFoldDB" id="R0JVV6"/>
<accession>R0JVV6</accession>
<gene>
    <name evidence="1" type="ORF">SETTUDRAFT_157515</name>
</gene>
<dbReference type="GeneID" id="19397736"/>
<proteinExistence type="predicted"/>
<reference evidence="1 2" key="2">
    <citation type="journal article" date="2013" name="PLoS Genet.">
        <title>Comparative genome structure, secondary metabolite, and effector coding capacity across Cochliobolus pathogens.</title>
        <authorList>
            <person name="Condon B.J."/>
            <person name="Leng Y."/>
            <person name="Wu D."/>
            <person name="Bushley K.E."/>
            <person name="Ohm R.A."/>
            <person name="Otillar R."/>
            <person name="Martin J."/>
            <person name="Schackwitz W."/>
            <person name="Grimwood J."/>
            <person name="MohdZainudin N."/>
            <person name="Xue C."/>
            <person name="Wang R."/>
            <person name="Manning V.A."/>
            <person name="Dhillon B."/>
            <person name="Tu Z.J."/>
            <person name="Steffenson B.J."/>
            <person name="Salamov A."/>
            <person name="Sun H."/>
            <person name="Lowry S."/>
            <person name="LaButti K."/>
            <person name="Han J."/>
            <person name="Copeland A."/>
            <person name="Lindquist E."/>
            <person name="Barry K."/>
            <person name="Schmutz J."/>
            <person name="Baker S.E."/>
            <person name="Ciuffetti L.M."/>
            <person name="Grigoriev I.V."/>
            <person name="Zhong S."/>
            <person name="Turgeon B.G."/>
        </authorList>
    </citation>
    <scope>NUCLEOTIDE SEQUENCE [LARGE SCALE GENOMIC DNA]</scope>
    <source>
        <strain evidence="2">28A</strain>
    </source>
</reference>
<sequence>MPHGQPPTTSDVGCRARATSVFDIFAARPACEKKPYLEPDDLFVSSLVALAQALLTGYET</sequence>
<name>R0JVV6_EXST2</name>
<dbReference type="HOGENOM" id="CLU_2943285_0_0_1"/>
<reference evidence="1 2" key="1">
    <citation type="journal article" date="2012" name="PLoS Pathog.">
        <title>Diverse lifestyles and strategies of plant pathogenesis encoded in the genomes of eighteen Dothideomycetes fungi.</title>
        <authorList>
            <person name="Ohm R.A."/>
            <person name="Feau N."/>
            <person name="Henrissat B."/>
            <person name="Schoch C.L."/>
            <person name="Horwitz B.A."/>
            <person name="Barry K.W."/>
            <person name="Condon B.J."/>
            <person name="Copeland A.C."/>
            <person name="Dhillon B."/>
            <person name="Glaser F."/>
            <person name="Hesse C.N."/>
            <person name="Kosti I."/>
            <person name="LaButti K."/>
            <person name="Lindquist E.A."/>
            <person name="Lucas S."/>
            <person name="Salamov A.A."/>
            <person name="Bradshaw R.E."/>
            <person name="Ciuffetti L."/>
            <person name="Hamelin R.C."/>
            <person name="Kema G.H.J."/>
            <person name="Lawrence C."/>
            <person name="Scott J.A."/>
            <person name="Spatafora J.W."/>
            <person name="Turgeon B.G."/>
            <person name="de Wit P.J.G.M."/>
            <person name="Zhong S."/>
            <person name="Goodwin S.B."/>
            <person name="Grigoriev I.V."/>
        </authorList>
    </citation>
    <scope>NUCLEOTIDE SEQUENCE [LARGE SCALE GENOMIC DNA]</scope>
    <source>
        <strain evidence="2">28A</strain>
    </source>
</reference>
<evidence type="ECO:0000313" key="1">
    <source>
        <dbReference type="EMBL" id="EOA81614.1"/>
    </source>
</evidence>
<organism evidence="1 2">
    <name type="scientific">Exserohilum turcicum (strain 28A)</name>
    <name type="common">Northern leaf blight fungus</name>
    <name type="synonym">Setosphaeria turcica</name>
    <dbReference type="NCBI Taxonomy" id="671987"/>
    <lineage>
        <taxon>Eukaryota</taxon>
        <taxon>Fungi</taxon>
        <taxon>Dikarya</taxon>
        <taxon>Ascomycota</taxon>
        <taxon>Pezizomycotina</taxon>
        <taxon>Dothideomycetes</taxon>
        <taxon>Pleosporomycetidae</taxon>
        <taxon>Pleosporales</taxon>
        <taxon>Pleosporineae</taxon>
        <taxon>Pleosporaceae</taxon>
        <taxon>Exserohilum</taxon>
    </lineage>
</organism>
<protein>
    <submittedName>
        <fullName evidence="1">Uncharacterized protein</fullName>
    </submittedName>
</protein>
<dbReference type="RefSeq" id="XP_008031028.1">
    <property type="nucleotide sequence ID" value="XM_008032837.1"/>
</dbReference>
<dbReference type="Proteomes" id="UP000016935">
    <property type="component" value="Unassembled WGS sequence"/>
</dbReference>
<keyword evidence="2" id="KW-1185">Reference proteome</keyword>